<name>A0A1Y2AB55_9PLEO</name>
<sequence>MLSKFQTARSFPQGSRPPRLPKTICLRVPTFKVEHLYLSFPLFFGPNILPPLLIDFSLNQNPHNSIWYLCGFPWFYQATHALSRSRNQLTFLSRPKSHSPMGLQVLQKSAYPLFPRTEKRFAFLQAQGKGRRGVYGACEGLGAGMERNGKIPFRG</sequence>
<gene>
    <name evidence="1" type="ORF">BCR34DRAFT_1951</name>
</gene>
<protein>
    <submittedName>
        <fullName evidence="1">Uncharacterized protein</fullName>
    </submittedName>
</protein>
<proteinExistence type="predicted"/>
<organism evidence="1 2">
    <name type="scientific">Clohesyomyces aquaticus</name>
    <dbReference type="NCBI Taxonomy" id="1231657"/>
    <lineage>
        <taxon>Eukaryota</taxon>
        <taxon>Fungi</taxon>
        <taxon>Dikarya</taxon>
        <taxon>Ascomycota</taxon>
        <taxon>Pezizomycotina</taxon>
        <taxon>Dothideomycetes</taxon>
        <taxon>Pleosporomycetidae</taxon>
        <taxon>Pleosporales</taxon>
        <taxon>Lindgomycetaceae</taxon>
        <taxon>Clohesyomyces</taxon>
    </lineage>
</organism>
<evidence type="ECO:0000313" key="2">
    <source>
        <dbReference type="Proteomes" id="UP000193144"/>
    </source>
</evidence>
<accession>A0A1Y2AB55</accession>
<dbReference type="Proteomes" id="UP000193144">
    <property type="component" value="Unassembled WGS sequence"/>
</dbReference>
<reference evidence="1 2" key="1">
    <citation type="submission" date="2016-07" db="EMBL/GenBank/DDBJ databases">
        <title>Pervasive Adenine N6-methylation of Active Genes in Fungi.</title>
        <authorList>
            <consortium name="DOE Joint Genome Institute"/>
            <person name="Mondo S.J."/>
            <person name="Dannebaum R.O."/>
            <person name="Kuo R.C."/>
            <person name="Labutti K."/>
            <person name="Haridas S."/>
            <person name="Kuo A."/>
            <person name="Salamov A."/>
            <person name="Ahrendt S.R."/>
            <person name="Lipzen A."/>
            <person name="Sullivan W."/>
            <person name="Andreopoulos W.B."/>
            <person name="Clum A."/>
            <person name="Lindquist E."/>
            <person name="Daum C."/>
            <person name="Ramamoorthy G.K."/>
            <person name="Gryganskyi A."/>
            <person name="Culley D."/>
            <person name="Magnuson J.K."/>
            <person name="James T.Y."/>
            <person name="O'Malley M.A."/>
            <person name="Stajich J.E."/>
            <person name="Spatafora J.W."/>
            <person name="Visel A."/>
            <person name="Grigoriev I.V."/>
        </authorList>
    </citation>
    <scope>NUCLEOTIDE SEQUENCE [LARGE SCALE GENOMIC DNA]</scope>
    <source>
        <strain evidence="1 2">CBS 115471</strain>
    </source>
</reference>
<evidence type="ECO:0000313" key="1">
    <source>
        <dbReference type="EMBL" id="ORY19741.1"/>
    </source>
</evidence>
<keyword evidence="2" id="KW-1185">Reference proteome</keyword>
<dbReference type="AlphaFoldDB" id="A0A1Y2AB55"/>
<comment type="caution">
    <text evidence="1">The sequence shown here is derived from an EMBL/GenBank/DDBJ whole genome shotgun (WGS) entry which is preliminary data.</text>
</comment>
<dbReference type="EMBL" id="MCFA01000001">
    <property type="protein sequence ID" value="ORY19741.1"/>
    <property type="molecule type" value="Genomic_DNA"/>
</dbReference>